<keyword evidence="8" id="KW-1185">Reference proteome</keyword>
<dbReference type="InterPro" id="IPR037232">
    <property type="entry name" value="NADH_quin_OxRdtase_su_C/D-like"/>
</dbReference>
<dbReference type="AlphaFoldDB" id="A0A4Q9B614"/>
<protein>
    <recommendedName>
        <fullName evidence="3">NADH-quinone oxidoreductase subunit C</fullName>
        <ecNumber evidence="3">7.1.1.-</ecNumber>
    </recommendedName>
    <alternativeName>
        <fullName evidence="3">NADH dehydrogenase I subunit C</fullName>
    </alternativeName>
    <alternativeName>
        <fullName evidence="3">NDH-1 subunit C</fullName>
    </alternativeName>
</protein>
<name>A0A4Q9B614_9DEIN</name>
<dbReference type="GO" id="GO:0048038">
    <property type="term" value="F:quinone binding"/>
    <property type="evidence" value="ECO:0007669"/>
    <property type="project" value="UniProtKB-KW"/>
</dbReference>
<dbReference type="Pfam" id="PF00329">
    <property type="entry name" value="Complex1_30kDa"/>
    <property type="match status" value="1"/>
</dbReference>
<dbReference type="Proteomes" id="UP000292858">
    <property type="component" value="Unassembled WGS sequence"/>
</dbReference>
<evidence type="ECO:0000256" key="4">
    <source>
        <dbReference type="RuleBase" id="RU003456"/>
    </source>
</evidence>
<comment type="subcellular location">
    <subcellularLocation>
        <location evidence="3">Cell membrane</location>
        <topology evidence="3">Peripheral membrane protein</topology>
        <orientation evidence="3">Cytoplasmic side</orientation>
    </subcellularLocation>
</comment>
<evidence type="ECO:0000256" key="2">
    <source>
        <dbReference type="ARBA" id="ARBA00022448"/>
    </source>
</evidence>
<dbReference type="GO" id="GO:0050136">
    <property type="term" value="F:NADH dehydrogenase (quinone) (non-electrogenic) activity"/>
    <property type="evidence" value="ECO:0007669"/>
    <property type="project" value="UniProtKB-UniRule"/>
</dbReference>
<dbReference type="NCBIfam" id="TIGR01961">
    <property type="entry name" value="NuoC_fam"/>
    <property type="match status" value="1"/>
</dbReference>
<dbReference type="InterPro" id="IPR020396">
    <property type="entry name" value="NADH_UbQ_OxRdtase_CS"/>
</dbReference>
<dbReference type="Gene3D" id="3.30.460.80">
    <property type="entry name" value="NADH:ubiquinone oxidoreductase, 30kDa subunit"/>
    <property type="match status" value="1"/>
</dbReference>
<keyword evidence="3 5" id="KW-0874">Quinone</keyword>
<keyword evidence="3 4" id="KW-1278">Translocase</keyword>
<accession>A0A4Q9B614</accession>
<evidence type="ECO:0000313" key="7">
    <source>
        <dbReference type="EMBL" id="TBH21382.1"/>
    </source>
</evidence>
<dbReference type="InterPro" id="IPR001268">
    <property type="entry name" value="NADH_UbQ_OxRdtase_30kDa_su"/>
</dbReference>
<dbReference type="OrthoDB" id="9803286at2"/>
<evidence type="ECO:0000256" key="5">
    <source>
        <dbReference type="RuleBase" id="RU003582"/>
    </source>
</evidence>
<dbReference type="InterPro" id="IPR010218">
    <property type="entry name" value="NADH_DH_suC"/>
</dbReference>
<organism evidence="7 8">
    <name type="scientific">Thermus thermamylovorans</name>
    <dbReference type="NCBI Taxonomy" id="2509362"/>
    <lineage>
        <taxon>Bacteria</taxon>
        <taxon>Thermotogati</taxon>
        <taxon>Deinococcota</taxon>
        <taxon>Deinococci</taxon>
        <taxon>Thermales</taxon>
        <taxon>Thermaceae</taxon>
        <taxon>Thermus</taxon>
    </lineage>
</organism>
<sequence>MRLQGVLEEARTKGYAIEDNGLGNLWVVLPREAFKGEMARYQALGFNYLADIVGIDYLEYPDPKPERFSVVYELVSLPGWRDGDGSRFFVRVYVPEKDPRLPTVTDLWGSANFLEREVYDLFGIVFEGHPDLRKILTPEDLEGHPLRKDFPLGETPTLFREGRFLVPWEFRAALTGKDPGLTAYRGGSRKGYRALWADLQKARGEKGPGRGSVG</sequence>
<evidence type="ECO:0000256" key="1">
    <source>
        <dbReference type="ARBA" id="ARBA00007569"/>
    </source>
</evidence>
<dbReference type="PROSITE" id="PS00542">
    <property type="entry name" value="COMPLEX1_30K"/>
    <property type="match status" value="1"/>
</dbReference>
<keyword evidence="3 4" id="KW-0520">NAD</keyword>
<keyword evidence="3" id="KW-0472">Membrane</keyword>
<dbReference type="GO" id="GO:0005886">
    <property type="term" value="C:plasma membrane"/>
    <property type="evidence" value="ECO:0007669"/>
    <property type="project" value="UniProtKB-SubCell"/>
</dbReference>
<comment type="similarity">
    <text evidence="1 3 4">Belongs to the complex I 30 kDa subunit family.</text>
</comment>
<dbReference type="EC" id="7.1.1.-" evidence="3"/>
<comment type="catalytic activity">
    <reaction evidence="3 5">
        <text>a quinone + NADH + 5 H(+)(in) = a quinol + NAD(+) + 4 H(+)(out)</text>
        <dbReference type="Rhea" id="RHEA:57888"/>
        <dbReference type="ChEBI" id="CHEBI:15378"/>
        <dbReference type="ChEBI" id="CHEBI:24646"/>
        <dbReference type="ChEBI" id="CHEBI:57540"/>
        <dbReference type="ChEBI" id="CHEBI:57945"/>
        <dbReference type="ChEBI" id="CHEBI:132124"/>
    </reaction>
</comment>
<dbReference type="HAMAP" id="MF_01357">
    <property type="entry name" value="NDH1_NuoC"/>
    <property type="match status" value="1"/>
</dbReference>
<keyword evidence="2 3" id="KW-0813">Transport</keyword>
<feature type="domain" description="NADH:ubiquinone oxidoreductase 30kDa subunit" evidence="6">
    <location>
        <begin position="41"/>
        <end position="155"/>
    </location>
</feature>
<dbReference type="PANTHER" id="PTHR10884">
    <property type="entry name" value="NADH DEHYDROGENASE UBIQUINONE IRON-SULFUR PROTEIN 3"/>
    <property type="match status" value="1"/>
</dbReference>
<gene>
    <name evidence="3" type="primary">nuoC</name>
    <name evidence="7" type="ORF">ETP66_01870</name>
</gene>
<evidence type="ECO:0000256" key="3">
    <source>
        <dbReference type="HAMAP-Rule" id="MF_01357"/>
    </source>
</evidence>
<dbReference type="EMBL" id="SIJL01000002">
    <property type="protein sequence ID" value="TBH21382.1"/>
    <property type="molecule type" value="Genomic_DNA"/>
</dbReference>
<dbReference type="RefSeq" id="WP_130840084.1">
    <property type="nucleotide sequence ID" value="NZ_SIJL01000002.1"/>
</dbReference>
<comment type="subunit">
    <text evidence="3">NDH-1 is composed of 15 different subunits. Subunits NuoB, C, D, E, F, and G constitute the peripheral sector of the complex.</text>
</comment>
<comment type="function">
    <text evidence="3">NDH-1 shuttles electrons from NADH, via FMN and iron-sulfur (Fe-S) centers, to quinones in the respiratory chain. The immediate electron acceptor for the enzyme in this species is believed to be a menaquinone. Couples the redox reaction to proton translocation (for every two electrons transferred, four hydrogen ions are translocated across the cytoplasmic membrane), and thus conserves the redox energy in a proton gradient.</text>
</comment>
<reference evidence="7 8" key="1">
    <citation type="submission" date="2019-02" db="EMBL/GenBank/DDBJ databases">
        <title>Thermus sp. a novel from hot spring.</title>
        <authorList>
            <person name="Zhao Z."/>
        </authorList>
    </citation>
    <scope>NUCLEOTIDE SEQUENCE [LARGE SCALE GENOMIC DNA]</scope>
    <source>
        <strain evidence="7 8">CFH 72773T</strain>
    </source>
</reference>
<keyword evidence="3" id="KW-1003">Cell membrane</keyword>
<dbReference type="GO" id="GO:0008137">
    <property type="term" value="F:NADH dehydrogenase (ubiquinone) activity"/>
    <property type="evidence" value="ECO:0007669"/>
    <property type="project" value="InterPro"/>
</dbReference>
<proteinExistence type="inferred from homology"/>
<dbReference type="PANTHER" id="PTHR10884:SF14">
    <property type="entry name" value="NADH DEHYDROGENASE [UBIQUINONE] IRON-SULFUR PROTEIN 3, MITOCHONDRIAL"/>
    <property type="match status" value="1"/>
</dbReference>
<dbReference type="SUPFAM" id="SSF143243">
    <property type="entry name" value="Nqo5-like"/>
    <property type="match status" value="1"/>
</dbReference>
<comment type="caution">
    <text evidence="7">The sequence shown here is derived from an EMBL/GenBank/DDBJ whole genome shotgun (WGS) entry which is preliminary data.</text>
</comment>
<evidence type="ECO:0000259" key="6">
    <source>
        <dbReference type="Pfam" id="PF00329"/>
    </source>
</evidence>
<evidence type="ECO:0000313" key="8">
    <source>
        <dbReference type="Proteomes" id="UP000292858"/>
    </source>
</evidence>